<accession>E4YX24</accession>
<gene>
    <name evidence="1" type="ORF">GSOID_T00020610001</name>
</gene>
<protein>
    <submittedName>
        <fullName evidence="1">Uncharacterized protein</fullName>
    </submittedName>
</protein>
<dbReference type="Proteomes" id="UP000011014">
    <property type="component" value="Unassembled WGS sequence"/>
</dbReference>
<sequence length="11" mass="1405">WQNHQQSRQGH</sequence>
<feature type="non-terminal residue" evidence="1">
    <location>
        <position position="1"/>
    </location>
</feature>
<reference evidence="1" key="1">
    <citation type="journal article" date="2010" name="Science">
        <title>Plasticity of animal genome architecture unmasked by rapid evolution of a pelagic tunicate.</title>
        <authorList>
            <person name="Denoeud F."/>
            <person name="Henriet S."/>
            <person name="Mungpakdee S."/>
            <person name="Aury J.M."/>
            <person name="Da Silva C."/>
            <person name="Brinkmann H."/>
            <person name="Mikhaleva J."/>
            <person name="Olsen L.C."/>
            <person name="Jubin C."/>
            <person name="Canestro C."/>
            <person name="Bouquet J.M."/>
            <person name="Danks G."/>
            <person name="Poulain J."/>
            <person name="Campsteijn C."/>
            <person name="Adamski M."/>
            <person name="Cross I."/>
            <person name="Yadetie F."/>
            <person name="Muffato M."/>
            <person name="Louis A."/>
            <person name="Butcher S."/>
            <person name="Tsagkogeorga G."/>
            <person name="Konrad A."/>
            <person name="Singh S."/>
            <person name="Jensen M.F."/>
            <person name="Cong E.H."/>
            <person name="Eikeseth-Otteraa H."/>
            <person name="Noel B."/>
            <person name="Anthouard V."/>
            <person name="Porcel B.M."/>
            <person name="Kachouri-Lafond R."/>
            <person name="Nishino A."/>
            <person name="Ugolini M."/>
            <person name="Chourrout P."/>
            <person name="Nishida H."/>
            <person name="Aasland R."/>
            <person name="Huzurbazar S."/>
            <person name="Westhof E."/>
            <person name="Delsuc F."/>
            <person name="Lehrach H."/>
            <person name="Reinhardt R."/>
            <person name="Weissenbach J."/>
            <person name="Roy S.W."/>
            <person name="Artiguenave F."/>
            <person name="Postlethwait J.H."/>
            <person name="Manak J.R."/>
            <person name="Thompson E.M."/>
            <person name="Jaillon O."/>
            <person name="Du Pasquier L."/>
            <person name="Boudinot P."/>
            <person name="Liberles D.A."/>
            <person name="Volff J.N."/>
            <person name="Philippe H."/>
            <person name="Lenhard B."/>
            <person name="Roest Crollius H."/>
            <person name="Wincker P."/>
            <person name="Chourrout D."/>
        </authorList>
    </citation>
    <scope>NUCLEOTIDE SEQUENCE [LARGE SCALE GENOMIC DNA]</scope>
</reference>
<dbReference type="EMBL" id="FN655736">
    <property type="protein sequence ID" value="CBY40007.1"/>
    <property type="molecule type" value="Genomic_DNA"/>
</dbReference>
<evidence type="ECO:0000313" key="1">
    <source>
        <dbReference type="EMBL" id="CBY40007.1"/>
    </source>
</evidence>
<organism evidence="1">
    <name type="scientific">Oikopleura dioica</name>
    <name type="common">Tunicate</name>
    <dbReference type="NCBI Taxonomy" id="34765"/>
    <lineage>
        <taxon>Eukaryota</taxon>
        <taxon>Metazoa</taxon>
        <taxon>Chordata</taxon>
        <taxon>Tunicata</taxon>
        <taxon>Appendicularia</taxon>
        <taxon>Copelata</taxon>
        <taxon>Oikopleuridae</taxon>
        <taxon>Oikopleura</taxon>
    </lineage>
</organism>
<proteinExistence type="predicted"/>
<name>E4YX24_OIKDI</name>